<protein>
    <submittedName>
        <fullName evidence="2">Uncharacterized protein</fullName>
    </submittedName>
</protein>
<sequence>MIKPYCTDTEEVVCSYSLTQYILINWHDNTQIIVDFYKWQKEKVKKSQIRMKNRLKKNNKEKVISKETINEYIEHRYQGLGGCYKQIAEYSDLNFYLNKNHSNQYEIKCDFIGPPLPHKPEVKICKHIGEYFLQFGIRVYRQFLSYLIPQLSKPKEAKPKKNKKAKKEKRDTSEKKNIKEKTGLVRLNKKLRKIVKPLKGPAMRIAAGMISGYYKLRCHSLMPHYDTFNKFYLKNHNNGTKNYLEDAKCDFFIRLKTKEHHDNSKYTPLFNQDQTEVITDN</sequence>
<evidence type="ECO:0000313" key="2">
    <source>
        <dbReference type="EMBL" id="VVC42368.1"/>
    </source>
</evidence>
<gene>
    <name evidence="2" type="ORF">CINCED_3A003842</name>
</gene>
<evidence type="ECO:0000256" key="1">
    <source>
        <dbReference type="SAM" id="MobiDB-lite"/>
    </source>
</evidence>
<dbReference type="OrthoDB" id="6612345at2759"/>
<dbReference type="Proteomes" id="UP000325440">
    <property type="component" value="Unassembled WGS sequence"/>
</dbReference>
<proteinExistence type="predicted"/>
<dbReference type="EMBL" id="CABPRJ010001948">
    <property type="protein sequence ID" value="VVC42368.1"/>
    <property type="molecule type" value="Genomic_DNA"/>
</dbReference>
<accession>A0A5E4NBY7</accession>
<name>A0A5E4NBY7_9HEMI</name>
<feature type="region of interest" description="Disordered" evidence="1">
    <location>
        <begin position="155"/>
        <end position="178"/>
    </location>
</feature>
<reference evidence="2 3" key="1">
    <citation type="submission" date="2019-08" db="EMBL/GenBank/DDBJ databases">
        <authorList>
            <person name="Alioto T."/>
            <person name="Alioto T."/>
            <person name="Gomez Garrido J."/>
        </authorList>
    </citation>
    <scope>NUCLEOTIDE SEQUENCE [LARGE SCALE GENOMIC DNA]</scope>
</reference>
<dbReference type="AlphaFoldDB" id="A0A5E4NBY7"/>
<feature type="compositionally biased region" description="Basic and acidic residues" evidence="1">
    <location>
        <begin position="168"/>
        <end position="178"/>
    </location>
</feature>
<organism evidence="2 3">
    <name type="scientific">Cinara cedri</name>
    <dbReference type="NCBI Taxonomy" id="506608"/>
    <lineage>
        <taxon>Eukaryota</taxon>
        <taxon>Metazoa</taxon>
        <taxon>Ecdysozoa</taxon>
        <taxon>Arthropoda</taxon>
        <taxon>Hexapoda</taxon>
        <taxon>Insecta</taxon>
        <taxon>Pterygota</taxon>
        <taxon>Neoptera</taxon>
        <taxon>Paraneoptera</taxon>
        <taxon>Hemiptera</taxon>
        <taxon>Sternorrhyncha</taxon>
        <taxon>Aphidomorpha</taxon>
        <taxon>Aphidoidea</taxon>
        <taxon>Aphididae</taxon>
        <taxon>Lachninae</taxon>
        <taxon>Cinara</taxon>
    </lineage>
</organism>
<keyword evidence="3" id="KW-1185">Reference proteome</keyword>
<evidence type="ECO:0000313" key="3">
    <source>
        <dbReference type="Proteomes" id="UP000325440"/>
    </source>
</evidence>